<protein>
    <submittedName>
        <fullName evidence="2">Uncharacterized protein</fullName>
    </submittedName>
</protein>
<feature type="non-terminal residue" evidence="2">
    <location>
        <position position="1"/>
    </location>
</feature>
<dbReference type="AlphaFoldDB" id="A0A8T4J858"/>
<comment type="caution">
    <text evidence="2">The sequence shown here is derived from an EMBL/GenBank/DDBJ whole genome shotgun (WGS) entry which is preliminary data.</text>
</comment>
<evidence type="ECO:0000256" key="1">
    <source>
        <dbReference type="SAM" id="MobiDB-lite"/>
    </source>
</evidence>
<keyword evidence="3" id="KW-1185">Reference proteome</keyword>
<proteinExistence type="predicted"/>
<dbReference type="EMBL" id="JAGSMN010001521">
    <property type="protein sequence ID" value="MBR7678507.1"/>
    <property type="molecule type" value="Genomic_DNA"/>
</dbReference>
<feature type="region of interest" description="Disordered" evidence="1">
    <location>
        <begin position="75"/>
        <end position="96"/>
    </location>
</feature>
<accession>A0A8T4J858</accession>
<sequence>SPPPFPSPPSPLALSTLFDRTPGVERFQIEQTAPSVLRVRMLLATDAEPDRVWHSVQHELARLLADNGARNVTLERAEEPPRQAPGGKYRTVVPLT</sequence>
<organism evidence="2 3">
    <name type="scientific">Streptomyces daliensis</name>
    <dbReference type="NCBI Taxonomy" id="299421"/>
    <lineage>
        <taxon>Bacteria</taxon>
        <taxon>Bacillati</taxon>
        <taxon>Actinomycetota</taxon>
        <taxon>Actinomycetes</taxon>
        <taxon>Kitasatosporales</taxon>
        <taxon>Streptomycetaceae</taxon>
        <taxon>Streptomyces</taxon>
    </lineage>
</organism>
<reference evidence="2" key="1">
    <citation type="submission" date="2021-04" db="EMBL/GenBank/DDBJ databases">
        <title>Sequencing of actinobacteria type strains.</title>
        <authorList>
            <person name="Nguyen G.-S."/>
            <person name="Wentzel A."/>
        </authorList>
    </citation>
    <scope>NUCLEOTIDE SEQUENCE</scope>
    <source>
        <strain evidence="2">DSM 42095</strain>
    </source>
</reference>
<dbReference type="Proteomes" id="UP000675554">
    <property type="component" value="Unassembled WGS sequence"/>
</dbReference>
<gene>
    <name evidence="2" type="ORF">KDA82_37190</name>
</gene>
<name>A0A8T4J858_9ACTN</name>
<evidence type="ECO:0000313" key="2">
    <source>
        <dbReference type="EMBL" id="MBR7678507.1"/>
    </source>
</evidence>
<evidence type="ECO:0000313" key="3">
    <source>
        <dbReference type="Proteomes" id="UP000675554"/>
    </source>
</evidence>